<evidence type="ECO:0000259" key="4">
    <source>
        <dbReference type="PROSITE" id="PS50109"/>
    </source>
</evidence>
<dbReference type="GO" id="GO:0004673">
    <property type="term" value="F:protein histidine kinase activity"/>
    <property type="evidence" value="ECO:0007669"/>
    <property type="project" value="UniProtKB-EC"/>
</dbReference>
<evidence type="ECO:0000313" key="5">
    <source>
        <dbReference type="EMBL" id="ABC21464.1"/>
    </source>
</evidence>
<dbReference type="AlphaFoldDB" id="Q2RWN1"/>
<dbReference type="HOGENOM" id="CLU_437346_0_0_5"/>
<dbReference type="EnsemblBacteria" id="ABC21464">
    <property type="protein sequence ID" value="ABC21464"/>
    <property type="gene ID" value="Rru_A0660"/>
</dbReference>
<evidence type="ECO:0000256" key="3">
    <source>
        <dbReference type="SAM" id="Phobius"/>
    </source>
</evidence>
<dbReference type="PROSITE" id="PS50109">
    <property type="entry name" value="HIS_KIN"/>
    <property type="match status" value="1"/>
</dbReference>
<protein>
    <recommendedName>
        <fullName evidence="2">histidine kinase</fullName>
        <ecNumber evidence="2">2.7.13.3</ecNumber>
    </recommendedName>
</protein>
<dbReference type="SUPFAM" id="SSF55874">
    <property type="entry name" value="ATPase domain of HSP90 chaperone/DNA topoisomerase II/histidine kinase"/>
    <property type="match status" value="1"/>
</dbReference>
<evidence type="ECO:0000313" key="6">
    <source>
        <dbReference type="Proteomes" id="UP000001929"/>
    </source>
</evidence>
<organism evidence="5 6">
    <name type="scientific">Rhodospirillum rubrum (strain ATCC 11170 / ATH 1.1.1 / DSM 467 / LMG 4362 / NCIMB 8255 / S1)</name>
    <dbReference type="NCBI Taxonomy" id="269796"/>
    <lineage>
        <taxon>Bacteria</taxon>
        <taxon>Pseudomonadati</taxon>
        <taxon>Pseudomonadota</taxon>
        <taxon>Alphaproteobacteria</taxon>
        <taxon>Rhodospirillales</taxon>
        <taxon>Rhodospirillaceae</taxon>
        <taxon>Rhodospirillum</taxon>
    </lineage>
</organism>
<dbReference type="RefSeq" id="WP_011388418.1">
    <property type="nucleotide sequence ID" value="NC_007643.1"/>
</dbReference>
<dbReference type="EMBL" id="CP000230">
    <property type="protein sequence ID" value="ABC21464.1"/>
    <property type="molecule type" value="Genomic_DNA"/>
</dbReference>
<dbReference type="PhylomeDB" id="Q2RWN1"/>
<proteinExistence type="predicted"/>
<dbReference type="Gene3D" id="3.30.565.10">
    <property type="entry name" value="Histidine kinase-like ATPase, C-terminal domain"/>
    <property type="match status" value="1"/>
</dbReference>
<gene>
    <name evidence="5" type="ordered locus">Rru_A0660</name>
</gene>
<keyword evidence="3" id="KW-0472">Membrane</keyword>
<keyword evidence="3" id="KW-1133">Transmembrane helix</keyword>
<keyword evidence="5" id="KW-0808">Transferase</keyword>
<keyword evidence="6" id="KW-1185">Reference proteome</keyword>
<dbReference type="InterPro" id="IPR004358">
    <property type="entry name" value="Sig_transdc_His_kin-like_C"/>
</dbReference>
<dbReference type="CDD" id="cd18773">
    <property type="entry name" value="PDC1_HK_sensor"/>
    <property type="match status" value="1"/>
</dbReference>
<dbReference type="Gene3D" id="3.30.450.20">
    <property type="entry name" value="PAS domain"/>
    <property type="match status" value="1"/>
</dbReference>
<dbReference type="PRINTS" id="PR00344">
    <property type="entry name" value="BCTRLSENSOR"/>
</dbReference>
<dbReference type="PANTHER" id="PTHR43065">
    <property type="entry name" value="SENSOR HISTIDINE KINASE"/>
    <property type="match status" value="1"/>
</dbReference>
<dbReference type="Gene3D" id="1.10.287.130">
    <property type="match status" value="1"/>
</dbReference>
<accession>Q2RWN1</accession>
<dbReference type="SMART" id="SM00387">
    <property type="entry name" value="HATPase_c"/>
    <property type="match status" value="1"/>
</dbReference>
<dbReference type="Proteomes" id="UP000001929">
    <property type="component" value="Chromosome"/>
</dbReference>
<dbReference type="EC" id="2.7.13.3" evidence="2"/>
<keyword evidence="3" id="KW-0812">Transmembrane</keyword>
<keyword evidence="5" id="KW-0418">Kinase</keyword>
<dbReference type="InterPro" id="IPR005467">
    <property type="entry name" value="His_kinase_dom"/>
</dbReference>
<feature type="domain" description="Histidine kinase" evidence="4">
    <location>
        <begin position="375"/>
        <end position="607"/>
    </location>
</feature>
<feature type="transmembrane region" description="Helical" evidence="3">
    <location>
        <begin position="278"/>
        <end position="303"/>
    </location>
</feature>
<dbReference type="InterPro" id="IPR003594">
    <property type="entry name" value="HATPase_dom"/>
</dbReference>
<evidence type="ECO:0000256" key="2">
    <source>
        <dbReference type="ARBA" id="ARBA00012438"/>
    </source>
</evidence>
<reference evidence="5 6" key="1">
    <citation type="journal article" date="2011" name="Stand. Genomic Sci.">
        <title>Complete genome sequence of Rhodospirillum rubrum type strain (S1).</title>
        <authorList>
            <person name="Munk A.C."/>
            <person name="Copeland A."/>
            <person name="Lucas S."/>
            <person name="Lapidus A."/>
            <person name="Del Rio T.G."/>
            <person name="Barry K."/>
            <person name="Detter J.C."/>
            <person name="Hammon N."/>
            <person name="Israni S."/>
            <person name="Pitluck S."/>
            <person name="Brettin T."/>
            <person name="Bruce D."/>
            <person name="Han C."/>
            <person name="Tapia R."/>
            <person name="Gilna P."/>
            <person name="Schmutz J."/>
            <person name="Larimer F."/>
            <person name="Land M."/>
            <person name="Kyrpides N.C."/>
            <person name="Mavromatis K."/>
            <person name="Richardson P."/>
            <person name="Rohde M."/>
            <person name="Goker M."/>
            <person name="Klenk H.P."/>
            <person name="Zhang Y."/>
            <person name="Roberts G.P."/>
            <person name="Reslewic S."/>
            <person name="Schwartz D.C."/>
        </authorList>
    </citation>
    <scope>NUCLEOTIDE SEQUENCE [LARGE SCALE GENOMIC DNA]</scope>
    <source>
        <strain evidence="6">ATCC 11170 / ATH 1.1.1 / DSM 467 / LMG 4362 / NCIMB 8255 / S1</strain>
    </source>
</reference>
<sequence>MAGSAPLNRFFLLTLIGQVVALAVYAAITWMDVRNDAMIQLHYTALTFRSASQTTFAGFESSLDALADQLIDSDGLSDPTKGRAILTKSLGTLPAFTVLSVIAVDGQIRALSEDSHDPLPNLLTNPDTRETFLQALDSKAAVFGEIYYSPFLKRWVFPIRKAVRDENGTVIAVVAGGIDSNAAVNVWRALDAFADQRIWMLRADRGVQNIHPISAADMRRLEGTVLPALAGGFPPQEGPAPLIDWPILEDEIAVTLPFPALSGTIVASMKKSLLVKTWVHRMATGGLGFVFLCVVTAVVFRLAQRSQAVADARREAAEHTLFESRENYRLLYENVETLVRDRTAELAALVDTLTRTQAELVRSEKLASLGAMVAAVAHEVNTPVGNALVAATTLKDHTRAFATLTASGRISRQAIAAYVATTEEACDLLVRSLEQAGRLVGTFKQVAVDQTNDQRRSFLLDQTIQEVITALKPSFRYRPITVSLDLAAAVTMDSFPGSLAQVIGNLVTNAVVHGFDDHDSGEIRIITRSVEAQSVTIGVSDNGRGIAPAILPKIFDPFFTTRLGQGGSGLGLHIVYGIVTKILGGGLTVDSVEGEGTRFTLTLPRVAPAEKPVEQPVRPKEALTP</sequence>
<evidence type="ECO:0000256" key="1">
    <source>
        <dbReference type="ARBA" id="ARBA00000085"/>
    </source>
</evidence>
<dbReference type="STRING" id="269796.Rru_A0660"/>
<dbReference type="PATRIC" id="fig|269796.9.peg.716"/>
<dbReference type="InterPro" id="IPR036890">
    <property type="entry name" value="HATPase_C_sf"/>
</dbReference>
<dbReference type="Pfam" id="PF02518">
    <property type="entry name" value="HATPase_c"/>
    <property type="match status" value="1"/>
</dbReference>
<dbReference type="eggNOG" id="COG4191">
    <property type="taxonomic scope" value="Bacteria"/>
</dbReference>
<comment type="catalytic activity">
    <reaction evidence="1">
        <text>ATP + protein L-histidine = ADP + protein N-phospho-L-histidine.</text>
        <dbReference type="EC" id="2.7.13.3"/>
    </reaction>
</comment>
<name>Q2RWN1_RHORT</name>
<dbReference type="KEGG" id="rru:Rru_A0660"/>